<dbReference type="SUPFAM" id="SSF52266">
    <property type="entry name" value="SGNH hydrolase"/>
    <property type="match status" value="1"/>
</dbReference>
<sequence length="189" mass="21452">MKNNFVFLGDSLTFGYGVNKKDCWITLFESNTNLNIINKGINGSTTTDMLVRFDKDVMTFIPEKAFIMGGTNDLLCNRSISSIVSNIELMIKDLKSINSSIIIGIPPDIIVEDAYNLFMPSPTYDYCKKSLPTLKESLISLCNNYDCNYIDFYSLTKNNIQKNIYLDGIHLNPQGQQLMLNEFLKESTH</sequence>
<dbReference type="InterPro" id="IPR051532">
    <property type="entry name" value="Ester_Hydrolysis_Enzymes"/>
</dbReference>
<dbReference type="PANTHER" id="PTHR30383:SF5">
    <property type="entry name" value="SGNH HYDROLASE-TYPE ESTERASE DOMAIN-CONTAINING PROTEIN"/>
    <property type="match status" value="1"/>
</dbReference>
<accession>A0ABR7DHP4</accession>
<keyword evidence="3" id="KW-1185">Reference proteome</keyword>
<feature type="domain" description="SGNH hydrolase-type esterase" evidence="1">
    <location>
        <begin position="7"/>
        <end position="178"/>
    </location>
</feature>
<dbReference type="Gene3D" id="3.40.50.1110">
    <property type="entry name" value="SGNH hydrolase"/>
    <property type="match status" value="1"/>
</dbReference>
<dbReference type="EMBL" id="JACOOO010000035">
    <property type="protein sequence ID" value="MBC5630203.1"/>
    <property type="molecule type" value="Genomic_DNA"/>
</dbReference>
<organism evidence="2 3">
    <name type="scientific">Clostridium hominis</name>
    <dbReference type="NCBI Taxonomy" id="2763036"/>
    <lineage>
        <taxon>Bacteria</taxon>
        <taxon>Bacillati</taxon>
        <taxon>Bacillota</taxon>
        <taxon>Clostridia</taxon>
        <taxon>Eubacteriales</taxon>
        <taxon>Clostridiaceae</taxon>
        <taxon>Clostridium</taxon>
    </lineage>
</organism>
<protein>
    <submittedName>
        <fullName evidence="2">GDSL family lipase</fullName>
    </submittedName>
</protein>
<dbReference type="InterPro" id="IPR036514">
    <property type="entry name" value="SGNH_hydro_sf"/>
</dbReference>
<dbReference type="Proteomes" id="UP000596929">
    <property type="component" value="Unassembled WGS sequence"/>
</dbReference>
<gene>
    <name evidence="2" type="ORF">H8S20_15165</name>
</gene>
<dbReference type="Pfam" id="PF13472">
    <property type="entry name" value="Lipase_GDSL_2"/>
    <property type="match status" value="1"/>
</dbReference>
<proteinExistence type="predicted"/>
<name>A0ABR7DHP4_9CLOT</name>
<dbReference type="InterPro" id="IPR013830">
    <property type="entry name" value="SGNH_hydro"/>
</dbReference>
<dbReference type="RefSeq" id="WP_186860614.1">
    <property type="nucleotide sequence ID" value="NZ_JACOOO010000035.1"/>
</dbReference>
<reference evidence="2 3" key="1">
    <citation type="submission" date="2020-08" db="EMBL/GenBank/DDBJ databases">
        <title>Genome public.</title>
        <authorList>
            <person name="Liu C."/>
            <person name="Sun Q."/>
        </authorList>
    </citation>
    <scope>NUCLEOTIDE SEQUENCE [LARGE SCALE GENOMIC DNA]</scope>
    <source>
        <strain evidence="2 3">NSJ-6</strain>
    </source>
</reference>
<evidence type="ECO:0000259" key="1">
    <source>
        <dbReference type="Pfam" id="PF13472"/>
    </source>
</evidence>
<evidence type="ECO:0000313" key="3">
    <source>
        <dbReference type="Proteomes" id="UP000596929"/>
    </source>
</evidence>
<evidence type="ECO:0000313" key="2">
    <source>
        <dbReference type="EMBL" id="MBC5630203.1"/>
    </source>
</evidence>
<comment type="caution">
    <text evidence="2">The sequence shown here is derived from an EMBL/GenBank/DDBJ whole genome shotgun (WGS) entry which is preliminary data.</text>
</comment>
<dbReference type="PANTHER" id="PTHR30383">
    <property type="entry name" value="THIOESTERASE 1/PROTEASE 1/LYSOPHOSPHOLIPASE L1"/>
    <property type="match status" value="1"/>
</dbReference>